<evidence type="ECO:0000256" key="6">
    <source>
        <dbReference type="ARBA" id="ARBA00023180"/>
    </source>
</evidence>
<accession>A0ABP0H3U0</accession>
<evidence type="ECO:0000256" key="5">
    <source>
        <dbReference type="ARBA" id="ARBA00023136"/>
    </source>
</evidence>
<comment type="subcellular location">
    <subcellularLocation>
        <location evidence="1">Cell projection</location>
        <location evidence="1">Microvillus membrane</location>
        <topology evidence="1">Multi-pass membrane protein</topology>
    </subcellularLocation>
</comment>
<evidence type="ECO:0000256" key="3">
    <source>
        <dbReference type="ARBA" id="ARBA00022692"/>
    </source>
</evidence>
<feature type="transmembrane region" description="Helical" evidence="7">
    <location>
        <begin position="100"/>
        <end position="130"/>
    </location>
</feature>
<protein>
    <recommendedName>
        <fullName evidence="11">Prominin-1-A</fullName>
    </recommendedName>
</protein>
<evidence type="ECO:0000313" key="9">
    <source>
        <dbReference type="EMBL" id="CAK8698661.1"/>
    </source>
</evidence>
<evidence type="ECO:0000256" key="4">
    <source>
        <dbReference type="ARBA" id="ARBA00022989"/>
    </source>
</evidence>
<evidence type="ECO:0000256" key="2">
    <source>
        <dbReference type="ARBA" id="ARBA00006058"/>
    </source>
</evidence>
<dbReference type="PANTHER" id="PTHR22730">
    <property type="entry name" value="PROMININ PROM PROTEIN"/>
    <property type="match status" value="1"/>
</dbReference>
<feature type="chain" id="PRO_5046809759" description="Prominin-1-A" evidence="8">
    <location>
        <begin position="21"/>
        <end position="863"/>
    </location>
</feature>
<feature type="transmembrane region" description="Helical" evidence="7">
    <location>
        <begin position="784"/>
        <end position="804"/>
    </location>
</feature>
<sequence length="863" mass="94320">MKYIFAITAVCLAFANFAMSTSLNYTDLPQENYNEVTVDISVSSLSHLFVMTRDFVNIVFLPFSSLESFLYSLVTGGVNGSSDFLNDLLNQWQALAALEVGYLACLAAGLLFIILVPLVSFIMCCCRTCCDNCGGEMIQTRKRTRSKWRHCFCVSLLIITVFIAVPCVFVFLTNEWINDVVKLFPEKTSASLDDVIKYIDSIPNQLNHITDQYGRLDQSLRTDVSDIGNTLGIPIRDEVLQMSNDSLEQFMQLSNDLDGALSALADVQSATSALDTSVAELNSRLSTEKTALDTTLTSCPSAFGGCSALQASTSALDSGGDFSALGDVQTEIDNINSTLNAADTDAQINTVLQEINDIPQIVTNNTVEVVDGVLDTLTEINSTLTSSLGELPLASVQDFKSQISSVNDSIVQATTTYAKNYDIYRYIAGVVLGSVFAVICAFYLMGMLMGTCSYKEERIPNLRSCSSNCGGIFIMTAVGLSFIFSWLFMILVTVTFTVGGHGERYACQILEEPYEGLKFTDKILNATGIDISATLQNPDAGLTVDGIFTSCKENESIYNALKLEYVFNITEVIQNSTAQLSGFQDQLSNVSVDLSSIQVYSPEIQSALNELKAADLASIDFASYLSEISNVVSAAQLSTYAQFLNDTADNVSSISPSFASQLRGHSYNILQIEELYLAPVTADLTRLNTSILMLQDLSQSFNTSIDATEDALIELDAYIQANGSALVTDQATQFSDALIGDVNGFMDWFGIQVTENFGACEPVYLVYTQVVSLLCDYLMDILNGLWFCLGWCVFFLLPGAIVGMKLAKFYRKLDIEDSDGYVNGPWNDMEMAAFNHSNNSNENGRSGSAKFRFVFLISLLIFA</sequence>
<keyword evidence="5 7" id="KW-0472">Membrane</keyword>
<proteinExistence type="inferred from homology"/>
<evidence type="ECO:0000256" key="7">
    <source>
        <dbReference type="SAM" id="Phobius"/>
    </source>
</evidence>
<dbReference type="PANTHER" id="PTHR22730:SF1">
    <property type="entry name" value="PROMININ-LIKE PROTEIN"/>
    <property type="match status" value="1"/>
</dbReference>
<evidence type="ECO:0000313" key="10">
    <source>
        <dbReference type="Proteomes" id="UP001642483"/>
    </source>
</evidence>
<evidence type="ECO:0008006" key="11">
    <source>
        <dbReference type="Google" id="ProtNLM"/>
    </source>
</evidence>
<feature type="transmembrane region" description="Helical" evidence="7">
    <location>
        <begin position="151"/>
        <end position="172"/>
    </location>
</feature>
<feature type="transmembrane region" description="Helical" evidence="7">
    <location>
        <begin position="426"/>
        <end position="450"/>
    </location>
</feature>
<evidence type="ECO:0000256" key="8">
    <source>
        <dbReference type="SAM" id="SignalP"/>
    </source>
</evidence>
<gene>
    <name evidence="9" type="ORF">CVLEPA_LOCUS32083</name>
</gene>
<feature type="signal peptide" evidence="8">
    <location>
        <begin position="1"/>
        <end position="20"/>
    </location>
</feature>
<keyword evidence="4 7" id="KW-1133">Transmembrane helix</keyword>
<keyword evidence="10" id="KW-1185">Reference proteome</keyword>
<dbReference type="EMBL" id="CAWYQH010000174">
    <property type="protein sequence ID" value="CAK8698661.1"/>
    <property type="molecule type" value="Genomic_DNA"/>
</dbReference>
<evidence type="ECO:0000256" key="1">
    <source>
        <dbReference type="ARBA" id="ARBA00004475"/>
    </source>
</evidence>
<feature type="transmembrane region" description="Helical" evidence="7">
    <location>
        <begin position="471"/>
        <end position="498"/>
    </location>
</feature>
<organism evidence="9 10">
    <name type="scientific">Clavelina lepadiformis</name>
    <name type="common">Light-bulb sea squirt</name>
    <name type="synonym">Ascidia lepadiformis</name>
    <dbReference type="NCBI Taxonomy" id="159417"/>
    <lineage>
        <taxon>Eukaryota</taxon>
        <taxon>Metazoa</taxon>
        <taxon>Chordata</taxon>
        <taxon>Tunicata</taxon>
        <taxon>Ascidiacea</taxon>
        <taxon>Aplousobranchia</taxon>
        <taxon>Clavelinidae</taxon>
        <taxon>Clavelina</taxon>
    </lineage>
</organism>
<dbReference type="InterPro" id="IPR008795">
    <property type="entry name" value="Prominin"/>
</dbReference>
<comment type="similarity">
    <text evidence="2">Belongs to the prominin family.</text>
</comment>
<dbReference type="Pfam" id="PF05478">
    <property type="entry name" value="Prominin"/>
    <property type="match status" value="1"/>
</dbReference>
<reference evidence="9 10" key="1">
    <citation type="submission" date="2024-02" db="EMBL/GenBank/DDBJ databases">
        <authorList>
            <person name="Daric V."/>
            <person name="Darras S."/>
        </authorList>
    </citation>
    <scope>NUCLEOTIDE SEQUENCE [LARGE SCALE GENOMIC DNA]</scope>
</reference>
<comment type="caution">
    <text evidence="9">The sequence shown here is derived from an EMBL/GenBank/DDBJ whole genome shotgun (WGS) entry which is preliminary data.</text>
</comment>
<keyword evidence="3 7" id="KW-0812">Transmembrane</keyword>
<keyword evidence="6" id="KW-0325">Glycoprotein</keyword>
<dbReference type="Proteomes" id="UP001642483">
    <property type="component" value="Unassembled WGS sequence"/>
</dbReference>
<name>A0ABP0H3U0_CLALP</name>
<keyword evidence="8" id="KW-0732">Signal</keyword>